<evidence type="ECO:0000313" key="1">
    <source>
        <dbReference type="EMBL" id="SDD07812.1"/>
    </source>
</evidence>
<dbReference type="AlphaFoldDB" id="A0A222VR88"/>
<dbReference type="OrthoDB" id="8722217at2"/>
<proteinExistence type="predicted"/>
<dbReference type="InterPro" id="IPR032710">
    <property type="entry name" value="NTF2-like_dom_sf"/>
</dbReference>
<gene>
    <name evidence="1" type="ORF">SAMN05421630_105467</name>
</gene>
<organism evidence="1 2">
    <name type="scientific">Prauserella marina</name>
    <dbReference type="NCBI Taxonomy" id="530584"/>
    <lineage>
        <taxon>Bacteria</taxon>
        <taxon>Bacillati</taxon>
        <taxon>Actinomycetota</taxon>
        <taxon>Actinomycetes</taxon>
        <taxon>Pseudonocardiales</taxon>
        <taxon>Pseudonocardiaceae</taxon>
        <taxon>Prauserella</taxon>
    </lineage>
</organism>
<dbReference type="SUPFAM" id="SSF54427">
    <property type="entry name" value="NTF2-like"/>
    <property type="match status" value="1"/>
</dbReference>
<dbReference type="KEGG" id="pmad:BAY61_17090"/>
<dbReference type="PANTHER" id="PTHR41252">
    <property type="entry name" value="BLR2505 PROTEIN"/>
    <property type="match status" value="1"/>
</dbReference>
<reference evidence="1 2" key="1">
    <citation type="submission" date="2016-10" db="EMBL/GenBank/DDBJ databases">
        <authorList>
            <person name="de Groot N.N."/>
        </authorList>
    </citation>
    <scope>NUCLEOTIDE SEQUENCE [LARGE SCALE GENOMIC DNA]</scope>
    <source>
        <strain evidence="1 2">CGMCC 4.5506</strain>
    </source>
</reference>
<protein>
    <submittedName>
        <fullName evidence="1">Uncharacterized protein</fullName>
    </submittedName>
</protein>
<dbReference type="RefSeq" id="WP_091805105.1">
    <property type="nucleotide sequence ID" value="NZ_CP016353.1"/>
</dbReference>
<evidence type="ECO:0000313" key="2">
    <source>
        <dbReference type="Proteomes" id="UP000199494"/>
    </source>
</evidence>
<dbReference type="Pfam" id="PF12680">
    <property type="entry name" value="SnoaL_2"/>
    <property type="match status" value="1"/>
</dbReference>
<sequence>MPVTESTSTAQTRAVVEAFGRHVAEGDFAALRALFADEVDFDIPGATGVVPWIGHRTTGEAATEFYTTLDDHLERQLYVTEHVFADGEHAVLVGHLRSKVLATGRLIETPFSLRLTVSEGRINRLLMLEDSHLVAEATRR</sequence>
<dbReference type="Proteomes" id="UP000199494">
    <property type="component" value="Unassembled WGS sequence"/>
</dbReference>
<name>A0A222VR88_9PSEU</name>
<dbReference type="InterPro" id="IPR037401">
    <property type="entry name" value="SnoaL-like"/>
</dbReference>
<dbReference type="EMBL" id="FMZE01000005">
    <property type="protein sequence ID" value="SDD07812.1"/>
    <property type="molecule type" value="Genomic_DNA"/>
</dbReference>
<dbReference type="Gene3D" id="3.10.450.50">
    <property type="match status" value="1"/>
</dbReference>
<dbReference type="STRING" id="530584.SAMN05421630_105467"/>
<keyword evidence="2" id="KW-1185">Reference proteome</keyword>
<accession>A0A222VR88</accession>
<dbReference type="PANTHER" id="PTHR41252:SF1">
    <property type="entry name" value="BLR2505 PROTEIN"/>
    <property type="match status" value="1"/>
</dbReference>